<proteinExistence type="inferred from homology"/>
<dbReference type="Pfam" id="PF09084">
    <property type="entry name" value="NMT1"/>
    <property type="match status" value="1"/>
</dbReference>
<sequence length="328" mass="35607">MSIGMSRRRLLQAGAGLGLYGLLGPGSARAAAQADLSGVTLRIAFYKGLHKTLLETAGLAATPYKIDWKEFNSGVQHIEGINVDALDLGSGSETSAAFGVRSKARVKFIAVYREDLNNQGTFVQKDSNINRVADLKGKRVGYVRGTTSHYYLYKQLAEAGLSFNDIKATHLAPTDGLSAFARGDLDAWAIWGYNGQLARSKYGARTLKTGVGYLSGNFLISANPSAIDDPLRHAALADFLLRLQKAYAWSNANYPTYAEAQSRDTGVPVEAILDLFNNRNQDYSLIANSDAAVQSHQEVADVFTKIGVFDAPVDVKPFWERSFDQALA</sequence>
<dbReference type="Gene3D" id="3.40.190.10">
    <property type="entry name" value="Periplasmic binding protein-like II"/>
    <property type="match status" value="2"/>
</dbReference>
<dbReference type="EMBL" id="CP116810">
    <property type="protein sequence ID" value="WCL92780.1"/>
    <property type="molecule type" value="Genomic_DNA"/>
</dbReference>
<evidence type="ECO:0000256" key="1">
    <source>
        <dbReference type="ARBA" id="ARBA00010742"/>
    </source>
</evidence>
<evidence type="ECO:0000256" key="4">
    <source>
        <dbReference type="ARBA" id="ARBA00055538"/>
    </source>
</evidence>
<accession>Q6N6J7</accession>
<dbReference type="InterPro" id="IPR015168">
    <property type="entry name" value="SsuA/THI5"/>
</dbReference>
<comment type="function">
    <text evidence="4">Part of a binding-protein-dependent transport system for aliphatic sulfonates. Putative binding protein.</text>
</comment>
<dbReference type="EMBL" id="BX572601">
    <property type="protein sequence ID" value="CAE28059.1"/>
    <property type="molecule type" value="Genomic_DNA"/>
</dbReference>
<dbReference type="GeneID" id="66893689"/>
<evidence type="ECO:0000256" key="3">
    <source>
        <dbReference type="ARBA" id="ARBA00022729"/>
    </source>
</evidence>
<dbReference type="PANTHER" id="PTHR30024">
    <property type="entry name" value="ALIPHATIC SULFONATES-BINDING PROTEIN-RELATED"/>
    <property type="match status" value="1"/>
</dbReference>
<evidence type="ECO:0000313" key="9">
    <source>
        <dbReference type="Proteomes" id="UP000001426"/>
    </source>
</evidence>
<evidence type="ECO:0000256" key="5">
    <source>
        <dbReference type="ARBA" id="ARBA00070228"/>
    </source>
</evidence>
<dbReference type="KEGG" id="rpa:TX73_013555"/>
<organism evidence="7">
    <name type="scientific">Rhodopseudomonas palustris (strain ATCC BAA-98 / CGA009)</name>
    <dbReference type="NCBI Taxonomy" id="258594"/>
    <lineage>
        <taxon>Bacteria</taxon>
        <taxon>Pseudomonadati</taxon>
        <taxon>Pseudomonadota</taxon>
        <taxon>Alphaproteobacteria</taxon>
        <taxon>Hyphomicrobiales</taxon>
        <taxon>Nitrobacteraceae</taxon>
        <taxon>Rhodopseudomonas</taxon>
    </lineage>
</organism>
<dbReference type="PANTHER" id="PTHR30024:SF48">
    <property type="entry name" value="ABC TRANSPORTER SUBSTRATE-BINDING PROTEIN"/>
    <property type="match status" value="1"/>
</dbReference>
<dbReference type="SMART" id="SM00062">
    <property type="entry name" value="PBPb"/>
    <property type="match status" value="1"/>
</dbReference>
<evidence type="ECO:0000259" key="6">
    <source>
        <dbReference type="SMART" id="SM00062"/>
    </source>
</evidence>
<dbReference type="HOGENOM" id="CLU_028871_2_1_5"/>
<dbReference type="PROSITE" id="PS51318">
    <property type="entry name" value="TAT"/>
    <property type="match status" value="1"/>
</dbReference>
<reference evidence="8" key="1">
    <citation type="submission" date="2003-07" db="EMBL/GenBank/DDBJ databases">
        <authorList>
            <consortium name="Rhodopseudomonas genome consortium"/>
            <person name="Larimer F."/>
            <person name="Harwood C."/>
        </authorList>
    </citation>
    <scope>NUCLEOTIDE SEQUENCE</scope>
    <source>
        <strain evidence="8">CGA009</strain>
    </source>
</reference>
<gene>
    <name evidence="7" type="ordered locus">RPA2618</name>
    <name evidence="8" type="ORF">TX73_013555</name>
</gene>
<dbReference type="RefSeq" id="WP_011158168.1">
    <property type="nucleotide sequence ID" value="NZ_CP116810.1"/>
</dbReference>
<keyword evidence="9" id="KW-1185">Reference proteome</keyword>
<dbReference type="Proteomes" id="UP000001426">
    <property type="component" value="Chromosome"/>
</dbReference>
<reference evidence="8" key="3">
    <citation type="submission" date="2022-12" db="EMBL/GenBank/DDBJ databases">
        <title>Complete genome sequence of Rhodopseudomonas palustris CGA0092 and corrections to the R. palustris CGA009 genome sequence.</title>
        <authorList>
            <person name="Mazny B.R."/>
            <person name="Sheff O.F."/>
            <person name="LaSarre B."/>
            <person name="McKinlay A."/>
            <person name="McKinlay J.B."/>
        </authorList>
    </citation>
    <scope>NUCLEOTIDE SEQUENCE</scope>
    <source>
        <strain evidence="8">CGA009</strain>
    </source>
</reference>
<dbReference type="SUPFAM" id="SSF53850">
    <property type="entry name" value="Periplasmic binding protein-like II"/>
    <property type="match status" value="1"/>
</dbReference>
<keyword evidence="2" id="KW-0813">Transport</keyword>
<evidence type="ECO:0000313" key="8">
    <source>
        <dbReference type="EMBL" id="WCL92780.1"/>
    </source>
</evidence>
<comment type="similarity">
    <text evidence="1">Belongs to the bacterial solute-binding protein SsuA/TauA family.</text>
</comment>
<dbReference type="AlphaFoldDB" id="Q6N6J7"/>
<protein>
    <recommendedName>
        <fullName evidence="5">Putative aliphatic sulfonates-binding protein</fullName>
    </recommendedName>
</protein>
<feature type="domain" description="Solute-binding protein family 3/N-terminal" evidence="6">
    <location>
        <begin position="40"/>
        <end position="260"/>
    </location>
</feature>
<dbReference type="InterPro" id="IPR006311">
    <property type="entry name" value="TAT_signal"/>
</dbReference>
<name>Q6N6J7_RHOPA</name>
<keyword evidence="3" id="KW-0732">Signal</keyword>
<dbReference type="eggNOG" id="COG0715">
    <property type="taxonomic scope" value="Bacteria"/>
</dbReference>
<dbReference type="InterPro" id="IPR001638">
    <property type="entry name" value="Solute-binding_3/MltF_N"/>
</dbReference>
<dbReference type="FunFam" id="3.40.190.10:FF:000050">
    <property type="entry name" value="Sulfonate ABC transporter substrate-binding protein"/>
    <property type="match status" value="1"/>
</dbReference>
<dbReference type="STRING" id="258594.RPA2618"/>
<evidence type="ECO:0000256" key="2">
    <source>
        <dbReference type="ARBA" id="ARBA00022448"/>
    </source>
</evidence>
<reference evidence="7 9" key="2">
    <citation type="journal article" date="2004" name="Nat. Biotechnol.">
        <title>Complete genome sequence of the metabolically versatile photosynthetic bacterium Rhodopseudomonas palustris.</title>
        <authorList>
            <person name="Larimer F.W."/>
            <person name="Chain P."/>
            <person name="Hauser L."/>
            <person name="Lamerdin J."/>
            <person name="Malfatti S."/>
            <person name="Do L."/>
            <person name="Land M.L."/>
            <person name="Pelletier D.A."/>
            <person name="Beatty J.T."/>
            <person name="Lang A.S."/>
            <person name="Tabita F.R."/>
            <person name="Gibson J.L."/>
            <person name="Hanson T.E."/>
            <person name="Bobst C."/>
            <person name="Torres J.L."/>
            <person name="Peres C."/>
            <person name="Harrison F.H."/>
            <person name="Gibson J."/>
            <person name="Harwood C.S."/>
        </authorList>
    </citation>
    <scope>NUCLEOTIDE SEQUENCE [LARGE SCALE GENOMIC DNA]</scope>
    <source>
        <strain evidence="9">ATCC BAA-98 / CGA009</strain>
        <strain evidence="7">CGA009</strain>
    </source>
</reference>
<evidence type="ECO:0000313" key="7">
    <source>
        <dbReference type="EMBL" id="CAE28059.1"/>
    </source>
</evidence>
<dbReference type="CDD" id="cd13558">
    <property type="entry name" value="PBP2_SsuA_like_2"/>
    <property type="match status" value="1"/>
</dbReference>
<dbReference type="PhylomeDB" id="Q6N6J7"/>